<dbReference type="Proteomes" id="UP000294752">
    <property type="component" value="Unassembled WGS sequence"/>
</dbReference>
<name>A0A4R7CVM6_9SPHI</name>
<keyword evidence="2" id="KW-1185">Reference proteome</keyword>
<proteinExistence type="predicted"/>
<evidence type="ECO:0000313" key="2">
    <source>
        <dbReference type="Proteomes" id="UP000294752"/>
    </source>
</evidence>
<accession>A0A4R7CVM6</accession>
<evidence type="ECO:0000313" key="1">
    <source>
        <dbReference type="EMBL" id="TDS05988.1"/>
    </source>
</evidence>
<comment type="caution">
    <text evidence="1">The sequence shown here is derived from an EMBL/GenBank/DDBJ whole genome shotgun (WGS) entry which is preliminary data.</text>
</comment>
<sequence length="34" mass="4367">MIILLKDIWLNYMYSHIHNTNFKFYMYTHIINKF</sequence>
<dbReference type="EMBL" id="SNZV01000017">
    <property type="protein sequence ID" value="TDS05988.1"/>
    <property type="molecule type" value="Genomic_DNA"/>
</dbReference>
<dbReference type="AlphaFoldDB" id="A0A4R7CVM6"/>
<reference evidence="1 2" key="1">
    <citation type="submission" date="2019-03" db="EMBL/GenBank/DDBJ databases">
        <title>Genomic Encyclopedia of Type Strains, Phase III (KMG-III): the genomes of soil and plant-associated and newly described type strains.</title>
        <authorList>
            <person name="Whitman W."/>
        </authorList>
    </citation>
    <scope>NUCLEOTIDE SEQUENCE [LARGE SCALE GENOMIC DNA]</scope>
    <source>
        <strain evidence="1 2">CGMCC 1.12801</strain>
    </source>
</reference>
<organism evidence="1 2">
    <name type="scientific">Sphingobacterium paludis</name>
    <dbReference type="NCBI Taxonomy" id="1476465"/>
    <lineage>
        <taxon>Bacteria</taxon>
        <taxon>Pseudomonadati</taxon>
        <taxon>Bacteroidota</taxon>
        <taxon>Sphingobacteriia</taxon>
        <taxon>Sphingobacteriales</taxon>
        <taxon>Sphingobacteriaceae</taxon>
        <taxon>Sphingobacterium</taxon>
    </lineage>
</organism>
<gene>
    <name evidence="1" type="ORF">B0I21_1178</name>
</gene>
<protein>
    <submittedName>
        <fullName evidence="1">Uncharacterized protein</fullName>
    </submittedName>
</protein>